<accession>A0A9X4H5H2</accession>
<feature type="non-terminal residue" evidence="1">
    <location>
        <position position="1"/>
    </location>
</feature>
<dbReference type="EMBL" id="JAKOAV010000038">
    <property type="protein sequence ID" value="MDF9409663.1"/>
    <property type="molecule type" value="Genomic_DNA"/>
</dbReference>
<evidence type="ECO:0000313" key="2">
    <source>
        <dbReference type="Proteomes" id="UP001154312"/>
    </source>
</evidence>
<proteinExistence type="predicted"/>
<keyword evidence="2" id="KW-1185">Reference proteome</keyword>
<reference evidence="1" key="1">
    <citation type="submission" date="2022-02" db="EMBL/GenBank/DDBJ databases">
        <authorList>
            <person name="Leng L."/>
        </authorList>
    </citation>
    <scope>NUCLEOTIDE SEQUENCE</scope>
    <source>
        <strain evidence="1">JI</strain>
    </source>
</reference>
<protein>
    <submittedName>
        <fullName evidence="1">Uncharacterized protein</fullName>
    </submittedName>
</protein>
<organism evidence="1 2">
    <name type="scientific">Pelotomaculum isophthalicicum JI</name>
    <dbReference type="NCBI Taxonomy" id="947010"/>
    <lineage>
        <taxon>Bacteria</taxon>
        <taxon>Bacillati</taxon>
        <taxon>Bacillota</taxon>
        <taxon>Clostridia</taxon>
        <taxon>Eubacteriales</taxon>
        <taxon>Desulfotomaculaceae</taxon>
        <taxon>Pelotomaculum</taxon>
    </lineage>
</organism>
<evidence type="ECO:0000313" key="1">
    <source>
        <dbReference type="EMBL" id="MDF9409663.1"/>
    </source>
</evidence>
<dbReference type="Proteomes" id="UP001154312">
    <property type="component" value="Unassembled WGS sequence"/>
</dbReference>
<comment type="caution">
    <text evidence="1">The sequence shown here is derived from an EMBL/GenBank/DDBJ whole genome shotgun (WGS) entry which is preliminary data.</text>
</comment>
<gene>
    <name evidence="1" type="ORF">L7E55_15110</name>
</gene>
<name>A0A9X4H5H2_9FIRM</name>
<sequence length="183" mass="20800">TRQGVRMLPKCCPDNSVMLSGCCRYAVRMLPEWVSGCGRNMHNIRYGFFKDYAIAQIRRIMKQKNSKAWAEKKLDSLLSFDAPLANNAENESFTLAACIGEAPRDDSVLDVKRFINSLSVKEQQVIIMRMNGHSLQNISTALKTSIYSVNHILNNVRVKLVDYYGDNFCIARKHEKNLQGHGK</sequence>
<dbReference type="AlphaFoldDB" id="A0A9X4H5H2"/>
<dbReference type="InterPro" id="IPR013324">
    <property type="entry name" value="RNA_pol_sigma_r3/r4-like"/>
</dbReference>
<dbReference type="SUPFAM" id="SSF88659">
    <property type="entry name" value="Sigma3 and sigma4 domains of RNA polymerase sigma factors"/>
    <property type="match status" value="1"/>
</dbReference>
<dbReference type="RefSeq" id="WP_277445161.1">
    <property type="nucleotide sequence ID" value="NZ_JAKOAV010000038.1"/>
</dbReference>